<proteinExistence type="predicted"/>
<sequence length="687" mass="77925">MIDRKALLRRNNPHLTAWDAKSPLSVGNGEFAFTADITGLQTLYREQRELHVPLCTMSQWGWHSAPAGENRDIWYRPEDVVKTVYESPKGKVSYASEVQPGNEEAYHWMRENPHRLNLARIGFLWEGREISPEELQNTDQTLSLHEGVLKSRFEIEGYVVETETVCAGAVDVLGVSVHSKALSEGKLSVLLAFPYGSKDISASDWEHEAWHTTAIESACSEGLTDVLFLRSLDKDTYQARLVSGSYLKLSQIGRHAWIFASQTDRLEFTVSFSAEKTPEILDFPAVKADSARKWKAFWENCGMIDFQGSKDPRAAELERRIVLSQYLLAIQSLGSIPPQETGLTCNSWYGKFHLEMYPWHCAWAALWNKPEMLKGSLNWYKEHLPQARENAAENGYAGARWPKMVAPDAVSSPSAIATLLIWQQPHIIWMLALVYAREKDDRLLEEYWEVISETARFMCDFTDLNPKTGRYDLPKPLIPAQEEHDPRTTKNPTYELEYWNLVLNIAADWADLLGKDKENWRTVAEGMALPPQKDGLYLACETCPDTFLRFNRDHPSMTASLGLLPGKRIDPEIMRATIQKVFDCWDFETMWGWDFAMLAMTAVRLHDPDTAVEILLKDTPKNSYVASGNNFQETRTDLPLYLPGNGSLLLAAAMMAAGCPGCEEALPGFPKNGRWKVVFENISPFPY</sequence>
<dbReference type="GO" id="GO:0004553">
    <property type="term" value="F:hydrolase activity, hydrolyzing O-glycosyl compounds"/>
    <property type="evidence" value="ECO:0007669"/>
    <property type="project" value="TreeGrafter"/>
</dbReference>
<dbReference type="PANTHER" id="PTHR11051:SF8">
    <property type="entry name" value="PROTEIN-GLUCOSYLGALACTOSYLHYDROXYLYSINE GLUCOSIDASE"/>
    <property type="match status" value="1"/>
</dbReference>
<dbReference type="Gene3D" id="1.50.10.10">
    <property type="match status" value="1"/>
</dbReference>
<evidence type="ECO:0000313" key="2">
    <source>
        <dbReference type="Proteomes" id="UP000823935"/>
    </source>
</evidence>
<dbReference type="AlphaFoldDB" id="A0A9D1EQB0"/>
<organism evidence="1 2">
    <name type="scientific">Candidatus Limivivens intestinipullorum</name>
    <dbReference type="NCBI Taxonomy" id="2840858"/>
    <lineage>
        <taxon>Bacteria</taxon>
        <taxon>Bacillati</taxon>
        <taxon>Bacillota</taxon>
        <taxon>Clostridia</taxon>
        <taxon>Lachnospirales</taxon>
        <taxon>Lachnospiraceae</taxon>
        <taxon>Lachnospiraceae incertae sedis</taxon>
        <taxon>Candidatus Limivivens</taxon>
    </lineage>
</organism>
<dbReference type="PANTHER" id="PTHR11051">
    <property type="entry name" value="GLYCOSYL HYDROLASE-RELATED"/>
    <property type="match status" value="1"/>
</dbReference>
<comment type="caution">
    <text evidence="1">The sequence shown here is derived from an EMBL/GenBank/DDBJ whole genome shotgun (WGS) entry which is preliminary data.</text>
</comment>
<gene>
    <name evidence="1" type="ORF">IAB44_01915</name>
</gene>
<accession>A0A9D1EQB0</accession>
<reference evidence="1" key="1">
    <citation type="submission" date="2020-10" db="EMBL/GenBank/DDBJ databases">
        <authorList>
            <person name="Gilroy R."/>
        </authorList>
    </citation>
    <scope>NUCLEOTIDE SEQUENCE</scope>
    <source>
        <strain evidence="1">CHK190-19873</strain>
    </source>
</reference>
<reference evidence="1" key="2">
    <citation type="journal article" date="2021" name="PeerJ">
        <title>Extensive microbial diversity within the chicken gut microbiome revealed by metagenomics and culture.</title>
        <authorList>
            <person name="Gilroy R."/>
            <person name="Ravi A."/>
            <person name="Getino M."/>
            <person name="Pursley I."/>
            <person name="Horton D.L."/>
            <person name="Alikhan N.F."/>
            <person name="Baker D."/>
            <person name="Gharbi K."/>
            <person name="Hall N."/>
            <person name="Watson M."/>
            <person name="Adriaenssens E.M."/>
            <person name="Foster-Nyarko E."/>
            <person name="Jarju S."/>
            <person name="Secka A."/>
            <person name="Antonio M."/>
            <person name="Oren A."/>
            <person name="Chaudhuri R.R."/>
            <person name="La Ragione R."/>
            <person name="Hildebrand F."/>
            <person name="Pallen M.J."/>
        </authorList>
    </citation>
    <scope>NUCLEOTIDE SEQUENCE</scope>
    <source>
        <strain evidence="1">CHK190-19873</strain>
    </source>
</reference>
<name>A0A9D1EQB0_9FIRM</name>
<dbReference type="EMBL" id="DVIQ01000012">
    <property type="protein sequence ID" value="HIS30295.1"/>
    <property type="molecule type" value="Genomic_DNA"/>
</dbReference>
<dbReference type="InterPro" id="IPR012341">
    <property type="entry name" value="6hp_glycosidase-like_sf"/>
</dbReference>
<protein>
    <submittedName>
        <fullName evidence="1">Glycoside hydrolase family 65</fullName>
    </submittedName>
</protein>
<dbReference type="Proteomes" id="UP000823935">
    <property type="component" value="Unassembled WGS sequence"/>
</dbReference>
<dbReference type="GO" id="GO:0005975">
    <property type="term" value="P:carbohydrate metabolic process"/>
    <property type="evidence" value="ECO:0007669"/>
    <property type="project" value="InterPro"/>
</dbReference>
<evidence type="ECO:0000313" key="1">
    <source>
        <dbReference type="EMBL" id="HIS30295.1"/>
    </source>
</evidence>
<keyword evidence="1" id="KW-0378">Hydrolase</keyword>
<dbReference type="InterPro" id="IPR008928">
    <property type="entry name" value="6-hairpin_glycosidase_sf"/>
</dbReference>
<dbReference type="SUPFAM" id="SSF48208">
    <property type="entry name" value="Six-hairpin glycosidases"/>
    <property type="match status" value="1"/>
</dbReference>